<evidence type="ECO:0000313" key="1">
    <source>
        <dbReference type="EMBL" id="KAI0091333.1"/>
    </source>
</evidence>
<protein>
    <submittedName>
        <fullName evidence="1">HIT-like protein</fullName>
    </submittedName>
</protein>
<reference evidence="1" key="1">
    <citation type="journal article" date="2021" name="Environ. Microbiol.">
        <title>Gene family expansions and transcriptome signatures uncover fungal adaptations to wood decay.</title>
        <authorList>
            <person name="Hage H."/>
            <person name="Miyauchi S."/>
            <person name="Viragh M."/>
            <person name="Drula E."/>
            <person name="Min B."/>
            <person name="Chaduli D."/>
            <person name="Navarro D."/>
            <person name="Favel A."/>
            <person name="Norest M."/>
            <person name="Lesage-Meessen L."/>
            <person name="Balint B."/>
            <person name="Merenyi Z."/>
            <person name="de Eugenio L."/>
            <person name="Morin E."/>
            <person name="Martinez A.T."/>
            <person name="Baldrian P."/>
            <person name="Stursova M."/>
            <person name="Martinez M.J."/>
            <person name="Novotny C."/>
            <person name="Magnuson J.K."/>
            <person name="Spatafora J.W."/>
            <person name="Maurice S."/>
            <person name="Pangilinan J."/>
            <person name="Andreopoulos W."/>
            <person name="LaButti K."/>
            <person name="Hundley H."/>
            <person name="Na H."/>
            <person name="Kuo A."/>
            <person name="Barry K."/>
            <person name="Lipzen A."/>
            <person name="Henrissat B."/>
            <person name="Riley R."/>
            <person name="Ahrendt S."/>
            <person name="Nagy L.G."/>
            <person name="Grigoriev I.V."/>
            <person name="Martin F."/>
            <person name="Rosso M.N."/>
        </authorList>
    </citation>
    <scope>NUCLEOTIDE SEQUENCE</scope>
    <source>
        <strain evidence="1">CBS 384.51</strain>
    </source>
</reference>
<sequence length="207" mass="23165">MFTSLCSLFSASSDGDRKHDQGRALIRSTTNTGRLGSKVEETKGELEVTGVTADSSLGGCIFCDVSREKGFNVVYEDEKYVVFKDHRPAAAQHLLVVPRRHIDSVRTLTPEDVPTVKRMAEIGHSILDEMQIPFSNRRLGFHIPPFYSVKHLHLHVQATPYKSWLKRAKYPVAQGSKGYSKGFGWFVEVEQAIAIVEKGERVKISSC</sequence>
<accession>A0ACB8UAI2</accession>
<comment type="caution">
    <text evidence="1">The sequence shown here is derived from an EMBL/GenBank/DDBJ whole genome shotgun (WGS) entry which is preliminary data.</text>
</comment>
<name>A0ACB8UAI2_9APHY</name>
<keyword evidence="2" id="KW-1185">Reference proteome</keyword>
<proteinExistence type="predicted"/>
<gene>
    <name evidence="1" type="ORF">BDY19DRAFT_698258</name>
</gene>
<evidence type="ECO:0000313" key="2">
    <source>
        <dbReference type="Proteomes" id="UP001055072"/>
    </source>
</evidence>
<dbReference type="EMBL" id="MU274906">
    <property type="protein sequence ID" value="KAI0091333.1"/>
    <property type="molecule type" value="Genomic_DNA"/>
</dbReference>
<organism evidence="1 2">
    <name type="scientific">Irpex rosettiformis</name>
    <dbReference type="NCBI Taxonomy" id="378272"/>
    <lineage>
        <taxon>Eukaryota</taxon>
        <taxon>Fungi</taxon>
        <taxon>Dikarya</taxon>
        <taxon>Basidiomycota</taxon>
        <taxon>Agaricomycotina</taxon>
        <taxon>Agaricomycetes</taxon>
        <taxon>Polyporales</taxon>
        <taxon>Irpicaceae</taxon>
        <taxon>Irpex</taxon>
    </lineage>
</organism>
<dbReference type="Proteomes" id="UP001055072">
    <property type="component" value="Unassembled WGS sequence"/>
</dbReference>